<dbReference type="Gene3D" id="3.40.50.720">
    <property type="entry name" value="NAD(P)-binding Rossmann-like Domain"/>
    <property type="match status" value="1"/>
</dbReference>
<accession>A0A916TZM3</accession>
<reference evidence="2" key="2">
    <citation type="submission" date="2020-09" db="EMBL/GenBank/DDBJ databases">
        <authorList>
            <person name="Sun Q."/>
            <person name="Zhou Y."/>
        </authorList>
    </citation>
    <scope>NUCLEOTIDE SEQUENCE</scope>
    <source>
        <strain evidence="2">CGMCC 1.15478</strain>
    </source>
</reference>
<dbReference type="EMBL" id="BMJH01000001">
    <property type="protein sequence ID" value="GGC54460.1"/>
    <property type="molecule type" value="Genomic_DNA"/>
</dbReference>
<comment type="caution">
    <text evidence="2">The sequence shown here is derived from an EMBL/GenBank/DDBJ whole genome shotgun (WGS) entry which is preliminary data.</text>
</comment>
<gene>
    <name evidence="2" type="ORF">GCM10011410_03540</name>
</gene>
<evidence type="ECO:0000259" key="1">
    <source>
        <dbReference type="Pfam" id="PF03435"/>
    </source>
</evidence>
<dbReference type="AlphaFoldDB" id="A0A916TZM3"/>
<proteinExistence type="predicted"/>
<reference evidence="2" key="1">
    <citation type="journal article" date="2014" name="Int. J. Syst. Evol. Microbiol.">
        <title>Complete genome sequence of Corynebacterium casei LMG S-19264T (=DSM 44701T), isolated from a smear-ripened cheese.</title>
        <authorList>
            <consortium name="US DOE Joint Genome Institute (JGI-PGF)"/>
            <person name="Walter F."/>
            <person name="Albersmeier A."/>
            <person name="Kalinowski J."/>
            <person name="Ruckert C."/>
        </authorList>
    </citation>
    <scope>NUCLEOTIDE SEQUENCE</scope>
    <source>
        <strain evidence="2">CGMCC 1.15478</strain>
    </source>
</reference>
<feature type="domain" description="Saccharopine dehydrogenase NADP binding" evidence="1">
    <location>
        <begin position="2"/>
        <end position="119"/>
    </location>
</feature>
<name>A0A916TZM3_9ACTN</name>
<organism evidence="2 3">
    <name type="scientific">Hoyosella rhizosphaerae</name>
    <dbReference type="NCBI Taxonomy" id="1755582"/>
    <lineage>
        <taxon>Bacteria</taxon>
        <taxon>Bacillati</taxon>
        <taxon>Actinomycetota</taxon>
        <taxon>Actinomycetes</taxon>
        <taxon>Mycobacteriales</taxon>
        <taxon>Hoyosellaceae</taxon>
        <taxon>Hoyosella</taxon>
    </lineage>
</organism>
<dbReference type="PANTHER" id="PTHR43781">
    <property type="entry name" value="SACCHAROPINE DEHYDROGENASE"/>
    <property type="match status" value="1"/>
</dbReference>
<keyword evidence="3" id="KW-1185">Reference proteome</keyword>
<dbReference type="PANTHER" id="PTHR43781:SF1">
    <property type="entry name" value="SACCHAROPINE DEHYDROGENASE"/>
    <property type="match status" value="1"/>
</dbReference>
<dbReference type="InterPro" id="IPR005097">
    <property type="entry name" value="Sacchrp_dh_NADP-bd"/>
</dbReference>
<sequence length="352" mass="36556">MIYGANGYTGELIARMAAAMGDTPLLAGRSAAAIEKLATELGLDYRILDLNDEIDLEHALTSVDVVAYCAGPFSATAAPMVAACLAAGTDYVDLTGEIDVFEAIYACHDAARAARITLVPGVGFDVVPSDHLVATLVADFPDATEADIAVVSRGGFSAGTLKAALEGLVLGNTIRINGALATVPSCHASRTIPLSTGDTTVLSAPLGDVSSAYRAYGIGTITTFTEFGSPRSTKAGARVLGRAFAWSPVRAAGMKLLSKTIAGPDDHTRENTRSEAWAELRDSTGRCVSGSLTVSNTYDFTARSTIHAVHRLMAGGIPYGAWSPSQAFGRDFLTTIPGANVQRGPVQGRSGR</sequence>
<evidence type="ECO:0000313" key="2">
    <source>
        <dbReference type="EMBL" id="GGC54460.1"/>
    </source>
</evidence>
<dbReference type="Pfam" id="PF03435">
    <property type="entry name" value="Sacchrp_dh_NADP"/>
    <property type="match status" value="1"/>
</dbReference>
<evidence type="ECO:0000313" key="3">
    <source>
        <dbReference type="Proteomes" id="UP000641514"/>
    </source>
</evidence>
<dbReference type="SUPFAM" id="SSF51735">
    <property type="entry name" value="NAD(P)-binding Rossmann-fold domains"/>
    <property type="match status" value="1"/>
</dbReference>
<protein>
    <recommendedName>
        <fullName evidence="1">Saccharopine dehydrogenase NADP binding domain-containing protein</fullName>
    </recommendedName>
</protein>
<dbReference type="InterPro" id="IPR036291">
    <property type="entry name" value="NAD(P)-bd_dom_sf"/>
</dbReference>
<dbReference type="Proteomes" id="UP000641514">
    <property type="component" value="Unassembled WGS sequence"/>
</dbReference>